<evidence type="ECO:0000256" key="11">
    <source>
        <dbReference type="ARBA" id="ARBA00052178"/>
    </source>
</evidence>
<evidence type="ECO:0000256" key="2">
    <source>
        <dbReference type="ARBA" id="ARBA00023315"/>
    </source>
</evidence>
<keyword evidence="16" id="KW-1185">Reference proteome</keyword>
<evidence type="ECO:0000256" key="5">
    <source>
        <dbReference type="ARBA" id="ARBA00039114"/>
    </source>
</evidence>
<comment type="caution">
    <text evidence="15">The sequence shown here is derived from an EMBL/GenBank/DDBJ whole genome shotgun (WGS) entry which is preliminary data.</text>
</comment>
<dbReference type="Pfam" id="PF00583">
    <property type="entry name" value="Acetyltransf_1"/>
    <property type="match status" value="1"/>
</dbReference>
<dbReference type="InterPro" id="IPR000182">
    <property type="entry name" value="GNAT_dom"/>
</dbReference>
<comment type="catalytic activity">
    <reaction evidence="10">
        <text>serotonin + (9Z)-octadecenoyl-CoA = N-(9Z-octadecenoyl)-serotonin + CoA + H(+)</text>
        <dbReference type="Rhea" id="RHEA:51392"/>
        <dbReference type="ChEBI" id="CHEBI:15378"/>
        <dbReference type="ChEBI" id="CHEBI:57287"/>
        <dbReference type="ChEBI" id="CHEBI:57387"/>
        <dbReference type="ChEBI" id="CHEBI:134064"/>
        <dbReference type="ChEBI" id="CHEBI:350546"/>
    </reaction>
    <physiologicalReaction direction="left-to-right" evidence="10">
        <dbReference type="Rhea" id="RHEA:51393"/>
    </physiologicalReaction>
</comment>
<feature type="domain" description="N-acetyltransferase" evidence="14">
    <location>
        <begin position="163"/>
        <end position="200"/>
    </location>
</feature>
<comment type="catalytic activity">
    <reaction evidence="7">
        <text>serotonin + octadecanoyl-CoA = N-octadecanoyl-serotonin + CoA + H(+)</text>
        <dbReference type="Rhea" id="RHEA:51400"/>
        <dbReference type="ChEBI" id="CHEBI:15378"/>
        <dbReference type="ChEBI" id="CHEBI:57287"/>
        <dbReference type="ChEBI" id="CHEBI:57394"/>
        <dbReference type="ChEBI" id="CHEBI:134065"/>
        <dbReference type="ChEBI" id="CHEBI:350546"/>
    </reaction>
    <physiologicalReaction direction="left-to-right" evidence="7">
        <dbReference type="Rhea" id="RHEA:51401"/>
    </physiologicalReaction>
</comment>
<reference evidence="15 16" key="1">
    <citation type="submission" date="2024-05" db="EMBL/GenBank/DDBJ databases">
        <title>The nuclear and mitochondrial genome assemblies of Tetragonisca angustula (Apidae: Meliponini), a tiny yet remarkable pollinator in the Neotropics.</title>
        <authorList>
            <person name="Ferrari R."/>
            <person name="Ricardo P.C."/>
            <person name="Dias F.C."/>
            <person name="Araujo N.S."/>
            <person name="Soares D.O."/>
            <person name="Zhou Q.-S."/>
            <person name="Zhu C.-D."/>
            <person name="Coutinho L."/>
            <person name="Airas M.C."/>
            <person name="Batista T.M."/>
        </authorList>
    </citation>
    <scope>NUCLEOTIDE SEQUENCE [LARGE SCALE GENOMIC DNA]</scope>
    <source>
        <strain evidence="15">ASF017062</strain>
        <tissue evidence="15">Abdomen</tissue>
    </source>
</reference>
<keyword evidence="1" id="KW-0808">Transferase</keyword>
<dbReference type="PANTHER" id="PTHR20905">
    <property type="entry name" value="N-ACETYLTRANSFERASE-RELATED"/>
    <property type="match status" value="1"/>
</dbReference>
<dbReference type="EMBL" id="JAWNGG020000014">
    <property type="protein sequence ID" value="KAK9309107.1"/>
    <property type="molecule type" value="Genomic_DNA"/>
</dbReference>
<comment type="catalytic activity">
    <reaction evidence="9">
        <text>dopamine + acetyl-CoA = N-acetyldopamine + CoA + H(+)</text>
        <dbReference type="Rhea" id="RHEA:51388"/>
        <dbReference type="ChEBI" id="CHEBI:15378"/>
        <dbReference type="ChEBI" id="CHEBI:57287"/>
        <dbReference type="ChEBI" id="CHEBI:57288"/>
        <dbReference type="ChEBI" id="CHEBI:59905"/>
        <dbReference type="ChEBI" id="CHEBI:125678"/>
    </reaction>
    <physiologicalReaction direction="left-to-right" evidence="9">
        <dbReference type="Rhea" id="RHEA:51389"/>
    </physiologicalReaction>
</comment>
<gene>
    <name evidence="15" type="ORF">QLX08_001073</name>
</gene>
<comment type="catalytic activity">
    <reaction evidence="8">
        <text>serotonin + (5Z,8Z,11Z,14Z)-eicosatetraenoyl-CoA = N-[(5Z,8Z,11Z,14Z)-eicosatetraenoyl]-serotonin + CoA + H(+)</text>
        <dbReference type="Rhea" id="RHEA:51396"/>
        <dbReference type="ChEBI" id="CHEBI:15378"/>
        <dbReference type="ChEBI" id="CHEBI:57287"/>
        <dbReference type="ChEBI" id="CHEBI:57368"/>
        <dbReference type="ChEBI" id="CHEBI:132255"/>
        <dbReference type="ChEBI" id="CHEBI:350546"/>
    </reaction>
    <physiologicalReaction direction="left-to-right" evidence="8">
        <dbReference type="Rhea" id="RHEA:51397"/>
    </physiologicalReaction>
</comment>
<evidence type="ECO:0000256" key="13">
    <source>
        <dbReference type="ARBA" id="ARBA00052491"/>
    </source>
</evidence>
<comment type="catalytic activity">
    <reaction evidence="12">
        <text>dopamine + hexadecanoyl-CoA = N-hexadecanoyl-dopamine + CoA + H(+)</text>
        <dbReference type="Rhea" id="RHEA:51376"/>
        <dbReference type="ChEBI" id="CHEBI:15378"/>
        <dbReference type="ChEBI" id="CHEBI:57287"/>
        <dbReference type="ChEBI" id="CHEBI:57379"/>
        <dbReference type="ChEBI" id="CHEBI:59905"/>
        <dbReference type="ChEBI" id="CHEBI:134058"/>
    </reaction>
    <physiologicalReaction direction="left-to-right" evidence="12">
        <dbReference type="Rhea" id="RHEA:51377"/>
    </physiologicalReaction>
</comment>
<evidence type="ECO:0000256" key="6">
    <source>
        <dbReference type="ARBA" id="ARBA00050189"/>
    </source>
</evidence>
<dbReference type="Proteomes" id="UP001432146">
    <property type="component" value="Unassembled WGS sequence"/>
</dbReference>
<dbReference type="FunFam" id="3.40.630.30:FF:000046">
    <property type="entry name" value="Dopamine N-acetyltransferase"/>
    <property type="match status" value="1"/>
</dbReference>
<evidence type="ECO:0000256" key="8">
    <source>
        <dbReference type="ARBA" id="ARBA00051284"/>
    </source>
</evidence>
<dbReference type="PANTHER" id="PTHR20905:SF32">
    <property type="entry name" value="ARYLALKYLAMINE N-ACETYLTRANSFERASE-LIKE 7, ISOFORM A"/>
    <property type="match status" value="1"/>
</dbReference>
<comment type="pathway">
    <text evidence="3">Aromatic compound metabolism; melatonin biosynthesis; melatonin from serotonin: step 1/2.</text>
</comment>
<evidence type="ECO:0000256" key="10">
    <source>
        <dbReference type="ARBA" id="ARBA00051823"/>
    </source>
</evidence>
<dbReference type="EC" id="2.3.1.87" evidence="5"/>
<comment type="catalytic activity">
    <reaction evidence="6">
        <text>dopamine + (9Z)-octadecenoyl-CoA = N-(9Z-octadecanoyl)-dopamine + CoA + H(+)</text>
        <dbReference type="Rhea" id="RHEA:51380"/>
        <dbReference type="ChEBI" id="CHEBI:15378"/>
        <dbReference type="ChEBI" id="CHEBI:31883"/>
        <dbReference type="ChEBI" id="CHEBI:57287"/>
        <dbReference type="ChEBI" id="CHEBI:57387"/>
        <dbReference type="ChEBI" id="CHEBI:59905"/>
    </reaction>
    <physiologicalReaction direction="left-to-right" evidence="6">
        <dbReference type="Rhea" id="RHEA:51381"/>
    </physiologicalReaction>
</comment>
<evidence type="ECO:0000313" key="15">
    <source>
        <dbReference type="EMBL" id="KAK9309107.1"/>
    </source>
</evidence>
<comment type="catalytic activity">
    <reaction evidence="11">
        <text>serotonin + hexadecanoyl-CoA = N-hexadecanoyl-serotonin + CoA + H(+)</text>
        <dbReference type="Rhea" id="RHEA:51384"/>
        <dbReference type="ChEBI" id="CHEBI:15378"/>
        <dbReference type="ChEBI" id="CHEBI:57287"/>
        <dbReference type="ChEBI" id="CHEBI:57379"/>
        <dbReference type="ChEBI" id="CHEBI:134059"/>
        <dbReference type="ChEBI" id="CHEBI:350546"/>
    </reaction>
    <physiologicalReaction direction="left-to-right" evidence="11">
        <dbReference type="Rhea" id="RHEA:51385"/>
    </physiologicalReaction>
</comment>
<dbReference type="Gene3D" id="3.40.630.30">
    <property type="match status" value="1"/>
</dbReference>
<evidence type="ECO:0000313" key="16">
    <source>
        <dbReference type="Proteomes" id="UP001432146"/>
    </source>
</evidence>
<dbReference type="SUPFAM" id="SSF55729">
    <property type="entry name" value="Acyl-CoA N-acyltransferases (Nat)"/>
    <property type="match status" value="1"/>
</dbReference>
<organism evidence="15 16">
    <name type="scientific">Tetragonisca angustula</name>
    <dbReference type="NCBI Taxonomy" id="166442"/>
    <lineage>
        <taxon>Eukaryota</taxon>
        <taxon>Metazoa</taxon>
        <taxon>Ecdysozoa</taxon>
        <taxon>Arthropoda</taxon>
        <taxon>Hexapoda</taxon>
        <taxon>Insecta</taxon>
        <taxon>Pterygota</taxon>
        <taxon>Neoptera</taxon>
        <taxon>Endopterygota</taxon>
        <taxon>Hymenoptera</taxon>
        <taxon>Apocrita</taxon>
        <taxon>Aculeata</taxon>
        <taxon>Apoidea</taxon>
        <taxon>Anthophila</taxon>
        <taxon>Apidae</taxon>
        <taxon>Tetragonisca</taxon>
    </lineage>
</organism>
<evidence type="ECO:0000256" key="1">
    <source>
        <dbReference type="ARBA" id="ARBA00022679"/>
    </source>
</evidence>
<protein>
    <recommendedName>
        <fullName evidence="5">aralkylamine N-acetyltransferase</fullName>
        <ecNumber evidence="5">2.3.1.87</ecNumber>
    </recommendedName>
</protein>
<evidence type="ECO:0000256" key="3">
    <source>
        <dbReference type="ARBA" id="ARBA00037926"/>
    </source>
</evidence>
<accession>A0AAW1AGN9</accession>
<dbReference type="AlphaFoldDB" id="A0AAW1AGN9"/>
<evidence type="ECO:0000256" key="9">
    <source>
        <dbReference type="ARBA" id="ARBA00051711"/>
    </source>
</evidence>
<sequence>MDLFPYESTLPTKGSARVENPFSARKICAVTTPKMSSDDLKVVDVPENRFDDAINHLKWNFFSDEPLNHAVGLCQKGESQFELERHCLLTLKQGYSRMLVDQNGMIAGMALNGLLKKGEREEAERRLAELNDEKFKIIFGLLYKVNKKIDLFYKYNVDELFECRILSVDENFRGRGLANILMADSIEIAKSAGFKHVLRLICMG</sequence>
<evidence type="ECO:0000256" key="4">
    <source>
        <dbReference type="ARBA" id="ARBA00038182"/>
    </source>
</evidence>
<keyword evidence="2" id="KW-0012">Acyltransferase</keyword>
<name>A0AAW1AGN9_9HYME</name>
<evidence type="ECO:0000259" key="14">
    <source>
        <dbReference type="Pfam" id="PF00583"/>
    </source>
</evidence>
<dbReference type="InterPro" id="IPR016181">
    <property type="entry name" value="Acyl_CoA_acyltransferase"/>
</dbReference>
<evidence type="ECO:0000256" key="12">
    <source>
        <dbReference type="ARBA" id="ARBA00052335"/>
    </source>
</evidence>
<proteinExistence type="inferred from homology"/>
<evidence type="ECO:0000256" key="7">
    <source>
        <dbReference type="ARBA" id="ARBA00050849"/>
    </source>
</evidence>
<dbReference type="CDD" id="cd04301">
    <property type="entry name" value="NAT_SF"/>
    <property type="match status" value="1"/>
</dbReference>
<dbReference type="GO" id="GO:0004059">
    <property type="term" value="F:aralkylamine N-acetyltransferase activity"/>
    <property type="evidence" value="ECO:0007669"/>
    <property type="project" value="UniProtKB-EC"/>
</dbReference>
<comment type="catalytic activity">
    <reaction evidence="13">
        <text>serotonin + acetyl-CoA = N-acetylserotonin + CoA + H(+)</text>
        <dbReference type="Rhea" id="RHEA:25217"/>
        <dbReference type="ChEBI" id="CHEBI:15378"/>
        <dbReference type="ChEBI" id="CHEBI:17697"/>
        <dbReference type="ChEBI" id="CHEBI:57287"/>
        <dbReference type="ChEBI" id="CHEBI:57288"/>
        <dbReference type="ChEBI" id="CHEBI:350546"/>
        <dbReference type="EC" id="2.3.1.87"/>
    </reaction>
    <physiologicalReaction direction="left-to-right" evidence="13">
        <dbReference type="Rhea" id="RHEA:25218"/>
    </physiologicalReaction>
</comment>
<comment type="similarity">
    <text evidence="4">Belongs to the acetyltransferase family. AANAT subfamily.</text>
</comment>